<dbReference type="GO" id="GO:0005829">
    <property type="term" value="C:cytosol"/>
    <property type="evidence" value="ECO:0007669"/>
    <property type="project" value="TreeGrafter"/>
</dbReference>
<gene>
    <name evidence="3" type="ORF">DKT69_01190</name>
</gene>
<dbReference type="Pfam" id="PF03070">
    <property type="entry name" value="TENA_THI-4"/>
    <property type="match status" value="1"/>
</dbReference>
<dbReference type="InterPro" id="IPR004305">
    <property type="entry name" value="Thiaminase-2/PQQC"/>
</dbReference>
<organism evidence="3 4">
    <name type="scientific">Micromonospora sicca</name>
    <dbReference type="NCBI Taxonomy" id="2202420"/>
    <lineage>
        <taxon>Bacteria</taxon>
        <taxon>Bacillati</taxon>
        <taxon>Actinomycetota</taxon>
        <taxon>Actinomycetes</taxon>
        <taxon>Micromonosporales</taxon>
        <taxon>Micromonosporaceae</taxon>
        <taxon>Micromonospora</taxon>
    </lineage>
</organism>
<protein>
    <recommendedName>
        <fullName evidence="2">Thiaminase-2/PQQC domain-containing protein</fullName>
    </recommendedName>
</protein>
<sequence length="213" mass="22943">MSFRKELWAAGEASFDALLAHPVPVGICDGTLPKADLARLIRADIVHLGTFARAQALLAARAPELAGLSHFAGIAIGSSYSATGKSVAVLRMLGGKAAEPGETVDPAYDDFITAVAHTGAYADVVVATLPRMWFHAEFSKELRRRGSPDRTYRKFIDTLLHDAYLPIVEATLERADAVGADATPDERERLAALFARAAEFELRLWDAGLPRTA</sequence>
<dbReference type="SUPFAM" id="SSF48613">
    <property type="entry name" value="Heme oxygenase-like"/>
    <property type="match status" value="1"/>
</dbReference>
<evidence type="ECO:0000313" key="3">
    <source>
        <dbReference type="EMBL" id="PWR17259.1"/>
    </source>
</evidence>
<evidence type="ECO:0000313" key="4">
    <source>
        <dbReference type="Proteomes" id="UP000246050"/>
    </source>
</evidence>
<name>A0A317DR91_9ACTN</name>
<proteinExistence type="predicted"/>
<dbReference type="Gene3D" id="1.20.910.10">
    <property type="entry name" value="Heme oxygenase-like"/>
    <property type="match status" value="1"/>
</dbReference>
<dbReference type="OrthoDB" id="34166at2"/>
<dbReference type="Proteomes" id="UP000246050">
    <property type="component" value="Unassembled WGS sequence"/>
</dbReference>
<dbReference type="EMBL" id="QGKS01000058">
    <property type="protein sequence ID" value="PWR17259.1"/>
    <property type="molecule type" value="Genomic_DNA"/>
</dbReference>
<evidence type="ECO:0000259" key="2">
    <source>
        <dbReference type="Pfam" id="PF03070"/>
    </source>
</evidence>
<reference evidence="3 4" key="1">
    <citation type="submission" date="2018-05" db="EMBL/GenBank/DDBJ databases">
        <title>Micromonosporas from Atacama Desert.</title>
        <authorList>
            <person name="Carro L."/>
            <person name="Golinska P."/>
            <person name="Klenk H.-P."/>
            <person name="Goodfellow M."/>
        </authorList>
    </citation>
    <scope>NUCLEOTIDE SEQUENCE [LARGE SCALE GENOMIC DNA]</scope>
    <source>
        <strain evidence="3 4">4G51</strain>
    </source>
</reference>
<accession>A0A317DR91</accession>
<dbReference type="PANTHER" id="PTHR43198">
    <property type="entry name" value="BIFUNCTIONAL TH2 PROTEIN"/>
    <property type="match status" value="1"/>
</dbReference>
<comment type="pathway">
    <text evidence="1">Cofactor biosynthesis; thiamine diphosphate biosynthesis.</text>
</comment>
<dbReference type="AlphaFoldDB" id="A0A317DR91"/>
<feature type="domain" description="Thiaminase-2/PQQC" evidence="2">
    <location>
        <begin position="18"/>
        <end position="208"/>
    </location>
</feature>
<evidence type="ECO:0000256" key="1">
    <source>
        <dbReference type="ARBA" id="ARBA00004948"/>
    </source>
</evidence>
<dbReference type="InterPro" id="IPR016084">
    <property type="entry name" value="Haem_Oase-like_multi-hlx"/>
</dbReference>
<comment type="caution">
    <text evidence="3">The sequence shown here is derived from an EMBL/GenBank/DDBJ whole genome shotgun (WGS) entry which is preliminary data.</text>
</comment>
<dbReference type="PANTHER" id="PTHR43198:SF2">
    <property type="entry name" value="SI:CH1073-67J19.1-RELATED"/>
    <property type="match status" value="1"/>
</dbReference>
<dbReference type="InterPro" id="IPR050967">
    <property type="entry name" value="Thiamine_Salvage_TenA"/>
</dbReference>
<dbReference type="RefSeq" id="WP_109799757.1">
    <property type="nucleotide sequence ID" value="NZ_QGKS01000058.1"/>
</dbReference>